<dbReference type="EMBL" id="FN649727">
    <property type="protein sequence ID" value="CBJ25714.1"/>
    <property type="molecule type" value="Genomic_DNA"/>
</dbReference>
<protein>
    <submittedName>
        <fullName evidence="2">Uncharacterized protein</fullName>
    </submittedName>
</protein>
<reference evidence="2 3" key="1">
    <citation type="journal article" date="2010" name="Nature">
        <title>The Ectocarpus genome and the independent evolution of multicellularity in brown algae.</title>
        <authorList>
            <person name="Cock J.M."/>
            <person name="Sterck L."/>
            <person name="Rouze P."/>
            <person name="Scornet D."/>
            <person name="Allen A.E."/>
            <person name="Amoutzias G."/>
            <person name="Anthouard V."/>
            <person name="Artiguenave F."/>
            <person name="Aury J.M."/>
            <person name="Badger J.H."/>
            <person name="Beszteri B."/>
            <person name="Billiau K."/>
            <person name="Bonnet E."/>
            <person name="Bothwell J.H."/>
            <person name="Bowler C."/>
            <person name="Boyen C."/>
            <person name="Brownlee C."/>
            <person name="Carrano C.J."/>
            <person name="Charrier B."/>
            <person name="Cho G.Y."/>
            <person name="Coelho S.M."/>
            <person name="Collen J."/>
            <person name="Corre E."/>
            <person name="Da Silva C."/>
            <person name="Delage L."/>
            <person name="Delaroque N."/>
            <person name="Dittami S.M."/>
            <person name="Doulbeau S."/>
            <person name="Elias M."/>
            <person name="Farnham G."/>
            <person name="Gachon C.M."/>
            <person name="Gschloessl B."/>
            <person name="Heesch S."/>
            <person name="Jabbari K."/>
            <person name="Jubin C."/>
            <person name="Kawai H."/>
            <person name="Kimura K."/>
            <person name="Kloareg B."/>
            <person name="Kupper F.C."/>
            <person name="Lang D."/>
            <person name="Le Bail A."/>
            <person name="Leblanc C."/>
            <person name="Lerouge P."/>
            <person name="Lohr M."/>
            <person name="Lopez P.J."/>
            <person name="Martens C."/>
            <person name="Maumus F."/>
            <person name="Michel G."/>
            <person name="Miranda-Saavedra D."/>
            <person name="Morales J."/>
            <person name="Moreau H."/>
            <person name="Motomura T."/>
            <person name="Nagasato C."/>
            <person name="Napoli C.A."/>
            <person name="Nelson D.R."/>
            <person name="Nyvall-Collen P."/>
            <person name="Peters A.F."/>
            <person name="Pommier C."/>
            <person name="Potin P."/>
            <person name="Poulain J."/>
            <person name="Quesneville H."/>
            <person name="Read B."/>
            <person name="Rensing S.A."/>
            <person name="Ritter A."/>
            <person name="Rousvoal S."/>
            <person name="Samanta M."/>
            <person name="Samson G."/>
            <person name="Schroeder D.C."/>
            <person name="Segurens B."/>
            <person name="Strittmatter M."/>
            <person name="Tonon T."/>
            <person name="Tregear J.W."/>
            <person name="Valentin K."/>
            <person name="von Dassow P."/>
            <person name="Yamagishi T."/>
            <person name="Van de Peer Y."/>
            <person name="Wincker P."/>
        </authorList>
    </citation>
    <scope>NUCLEOTIDE SEQUENCE [LARGE SCALE GENOMIC DNA]</scope>
    <source>
        <strain evidence="3">Ec32 / CCAP1310/4</strain>
    </source>
</reference>
<dbReference type="InParanoid" id="D7G721"/>
<proteinExistence type="predicted"/>
<keyword evidence="3" id="KW-1185">Reference proteome</keyword>
<feature type="compositionally biased region" description="Low complexity" evidence="1">
    <location>
        <begin position="870"/>
        <end position="879"/>
    </location>
</feature>
<accession>D7G721</accession>
<feature type="compositionally biased region" description="Acidic residues" evidence="1">
    <location>
        <begin position="512"/>
        <end position="533"/>
    </location>
</feature>
<feature type="compositionally biased region" description="Acidic residues" evidence="1">
    <location>
        <begin position="478"/>
        <end position="503"/>
    </location>
</feature>
<feature type="region of interest" description="Disordered" evidence="1">
    <location>
        <begin position="246"/>
        <end position="272"/>
    </location>
</feature>
<feature type="compositionally biased region" description="Basic and acidic residues" evidence="1">
    <location>
        <begin position="431"/>
        <end position="440"/>
    </location>
</feature>
<feature type="region of interest" description="Disordered" evidence="1">
    <location>
        <begin position="392"/>
        <end position="589"/>
    </location>
</feature>
<dbReference type="Proteomes" id="UP000002630">
    <property type="component" value="Linkage Group LG02"/>
</dbReference>
<evidence type="ECO:0000313" key="3">
    <source>
        <dbReference type="Proteomes" id="UP000002630"/>
    </source>
</evidence>
<feature type="compositionally biased region" description="Gly residues" evidence="1">
    <location>
        <begin position="465"/>
        <end position="476"/>
    </location>
</feature>
<feature type="region of interest" description="Disordered" evidence="1">
    <location>
        <begin position="849"/>
        <end position="884"/>
    </location>
</feature>
<name>D7G721_ECTSI</name>
<feature type="region of interest" description="Disordered" evidence="1">
    <location>
        <begin position="76"/>
        <end position="143"/>
    </location>
</feature>
<feature type="compositionally biased region" description="Low complexity" evidence="1">
    <location>
        <begin position="246"/>
        <end position="255"/>
    </location>
</feature>
<feature type="compositionally biased region" description="Low complexity" evidence="1">
    <location>
        <begin position="572"/>
        <end position="585"/>
    </location>
</feature>
<dbReference type="EMBL" id="FN649035">
    <property type="protein sequence ID" value="CBJ25714.1"/>
    <property type="molecule type" value="Genomic_DNA"/>
</dbReference>
<gene>
    <name evidence="2" type="ORF">Esi_0008_0160</name>
</gene>
<feature type="compositionally biased region" description="Gly residues" evidence="1">
    <location>
        <begin position="97"/>
        <end position="109"/>
    </location>
</feature>
<evidence type="ECO:0000313" key="2">
    <source>
        <dbReference type="EMBL" id="CBJ25714.1"/>
    </source>
</evidence>
<evidence type="ECO:0000256" key="1">
    <source>
        <dbReference type="SAM" id="MobiDB-lite"/>
    </source>
</evidence>
<feature type="region of interest" description="Disordered" evidence="1">
    <location>
        <begin position="174"/>
        <end position="209"/>
    </location>
</feature>
<organism evidence="2 3">
    <name type="scientific">Ectocarpus siliculosus</name>
    <name type="common">Brown alga</name>
    <name type="synonym">Conferva siliculosa</name>
    <dbReference type="NCBI Taxonomy" id="2880"/>
    <lineage>
        <taxon>Eukaryota</taxon>
        <taxon>Sar</taxon>
        <taxon>Stramenopiles</taxon>
        <taxon>Ochrophyta</taxon>
        <taxon>PX clade</taxon>
        <taxon>Phaeophyceae</taxon>
        <taxon>Ectocarpales</taxon>
        <taxon>Ectocarpaceae</taxon>
        <taxon>Ectocarpus</taxon>
    </lineage>
</organism>
<feature type="compositionally biased region" description="Gly residues" evidence="1">
    <location>
        <begin position="177"/>
        <end position="190"/>
    </location>
</feature>
<dbReference type="AlphaFoldDB" id="D7G721"/>
<feature type="region of interest" description="Disordered" evidence="1">
    <location>
        <begin position="1"/>
        <end position="51"/>
    </location>
</feature>
<sequence length="1096" mass="113962">MPEMTEKGRPSAGSSCRSWNRKFRSRGRCSTTSPRRHSSRRSRESTQQLVEAGAACVAARSLLSSAAKYLRAHLSPTGGSPLLPETFAKATSNNPRSGGGGGGGGGGNVYGSRGARRSHADADSSDTGGVVDLNAGEASGPGSSSLLSDLVWRYPELGARGRVCVAALRRTARQVAGSGGGGGKGGGSAGVRGSAASTEGDEEEERAATRLEGGLSLELMPLECLCRLVNADVENYVIATSTAAMATSPTTASSPRGEEETSSTSNGRYVEKNDGRCRSAEDTAMATSTTAMGSLMDGVKTPSVVLVAYVELLRTLVTRLESGGAREGGAALEEGGAGGGGPAGVALGVRALDLETLFRGTVKCSKALPILRKAQATSKTALLAKLTPQKRRRESFAALQNKKKTSVSAQRRNGRNSSGGGRAAAAASAETTKRRTRSIDASRGGGSRGTARWLGGDSVRRRGGRGVIGGLRGVMEGGDSDSDDEEEEEEEEDEVVFSDEESRDSEWSSSETADDTSEDEDSSSDESDQEAEDEPRYPRASTPKGKRRAAAAAAARTAKKTGAGGPWSETPAGARRAGGASSSVAAGGGRTADVEANPWEGLPGLSLCQFWRYRLLLEVVLAARGGDGGGDERSDGGGWAELPRTEFVEVMKQLAAATSSRPASTAAIDETGGGGGDDLYDAEDVVFSELSEQHDKAEDGLLAGMVVEVLAALSAGLPRSEEAAVLSWKGLRAVYPRGYGAGYSRVGGVVGGLRRQGASLLSSPVSLRFFLHLHRYSGTTSRLRGQLQFPPHMGNASVMLSRTGLPALPFLQHALLTHWALSGRMGRAWGLAAAVVDMEAFVLGKTGPTCKSSEEPAFRRQSSSARHKATPSSSSWSSSPPTPTPVLSQENLDVFIAAVVKLLPTSLALASPQKPLTGPPATSVRGGATRNDVTGSGVIYAESGSRVRGPIPGVSSSPYEELECLGMVLECLVEACIESLYNGAWNSSAGAEELTALGRLLRRCVLPVALCCSKTLRTLESQLERALAWRCSQTLDVKGVRDRGKSATVPGGSTEGVDFGAARLCRGLLEQCDLCADAVRMLGTARKTGVQMPPLP</sequence>